<dbReference type="SUPFAM" id="SSF52518">
    <property type="entry name" value="Thiamin diphosphate-binding fold (THDP-binding)"/>
    <property type="match status" value="1"/>
</dbReference>
<gene>
    <name evidence="5" type="primary">porA</name>
    <name evidence="5" type="ORF">CVT63_02140</name>
</gene>
<dbReference type="Pfam" id="PF01855">
    <property type="entry name" value="POR_N"/>
    <property type="match status" value="1"/>
</dbReference>
<dbReference type="InterPro" id="IPR002880">
    <property type="entry name" value="Pyrv_Fd/Flavodoxin_OxRdtase_N"/>
</dbReference>
<evidence type="ECO:0000256" key="1">
    <source>
        <dbReference type="ARBA" id="ARBA00009032"/>
    </source>
</evidence>
<dbReference type="GO" id="GO:0006979">
    <property type="term" value="P:response to oxidative stress"/>
    <property type="evidence" value="ECO:0007669"/>
    <property type="project" value="TreeGrafter"/>
</dbReference>
<evidence type="ECO:0000256" key="2">
    <source>
        <dbReference type="ARBA" id="ARBA00023002"/>
    </source>
</evidence>
<evidence type="ECO:0000313" key="5">
    <source>
        <dbReference type="EMBL" id="PKQ28554.1"/>
    </source>
</evidence>
<dbReference type="GO" id="GO:0000287">
    <property type="term" value="F:magnesium ion binding"/>
    <property type="evidence" value="ECO:0007669"/>
    <property type="project" value="UniProtKB-ARBA"/>
</dbReference>
<proteinExistence type="inferred from homology"/>
<comment type="caution">
    <text evidence="5">The sequence shown here is derived from an EMBL/GenBank/DDBJ whole genome shotgun (WGS) entry which is preliminary data.</text>
</comment>
<dbReference type="Pfam" id="PF17147">
    <property type="entry name" value="PFOR_II"/>
    <property type="match status" value="1"/>
</dbReference>
<dbReference type="EMBL" id="PHEX01000012">
    <property type="protein sequence ID" value="PKQ28554.1"/>
    <property type="molecule type" value="Genomic_DNA"/>
</dbReference>
<dbReference type="PANTHER" id="PTHR32154">
    <property type="entry name" value="PYRUVATE-FLAVODOXIN OXIDOREDUCTASE-RELATED"/>
    <property type="match status" value="1"/>
</dbReference>
<dbReference type="FunFam" id="3.40.50.920:FF:000010">
    <property type="entry name" value="Pyruvate ferredoxin oxidoreductase, alpha subunit"/>
    <property type="match status" value="1"/>
</dbReference>
<evidence type="ECO:0000259" key="4">
    <source>
        <dbReference type="Pfam" id="PF17147"/>
    </source>
</evidence>
<dbReference type="GO" id="GO:0016903">
    <property type="term" value="F:oxidoreductase activity, acting on the aldehyde or oxo group of donors"/>
    <property type="evidence" value="ECO:0007669"/>
    <property type="project" value="UniProtKB-ARBA"/>
</dbReference>
<dbReference type="InterPro" id="IPR009014">
    <property type="entry name" value="Transketo_C/PFOR_II"/>
</dbReference>
<keyword evidence="5" id="KW-0670">Pyruvate</keyword>
<feature type="domain" description="Pyruvate flavodoxin/ferredoxin oxidoreductase pyrimidine binding" evidence="3">
    <location>
        <begin position="17"/>
        <end position="238"/>
    </location>
</feature>
<dbReference type="PANTHER" id="PTHR32154:SF0">
    <property type="entry name" value="PYRUVATE-FLAVODOXIN OXIDOREDUCTASE-RELATED"/>
    <property type="match status" value="1"/>
</dbReference>
<keyword evidence="2" id="KW-0560">Oxidoreductase</keyword>
<dbReference type="FunFam" id="3.40.50.970:FF:000012">
    <property type="entry name" value="Pyruvate:ferredoxin (Flavodoxin) oxidoreductase"/>
    <property type="match status" value="1"/>
</dbReference>
<dbReference type="GO" id="GO:0019752">
    <property type="term" value="P:carboxylic acid metabolic process"/>
    <property type="evidence" value="ECO:0007669"/>
    <property type="project" value="UniProtKB-ARBA"/>
</dbReference>
<protein>
    <submittedName>
        <fullName evidence="5">Pyruvate ferredoxin oxidoreductase</fullName>
    </submittedName>
</protein>
<dbReference type="Gene3D" id="3.40.50.920">
    <property type="match status" value="1"/>
</dbReference>
<dbReference type="SUPFAM" id="SSF52922">
    <property type="entry name" value="TK C-terminal domain-like"/>
    <property type="match status" value="1"/>
</dbReference>
<evidence type="ECO:0000313" key="6">
    <source>
        <dbReference type="Proteomes" id="UP000233654"/>
    </source>
</evidence>
<accession>A0A2N3G7I9</accession>
<dbReference type="InterPro" id="IPR050722">
    <property type="entry name" value="Pyruvate:ferred/Flavod_OxRd"/>
</dbReference>
<dbReference type="Proteomes" id="UP000233654">
    <property type="component" value="Unassembled WGS sequence"/>
</dbReference>
<dbReference type="InterPro" id="IPR029061">
    <property type="entry name" value="THDP-binding"/>
</dbReference>
<organism evidence="5 6">
    <name type="scientific">Candidatus Anoxymicrobium japonicum</name>
    <dbReference type="NCBI Taxonomy" id="2013648"/>
    <lineage>
        <taxon>Bacteria</taxon>
        <taxon>Bacillati</taxon>
        <taxon>Actinomycetota</taxon>
        <taxon>Candidatus Geothermincolia</taxon>
        <taxon>Candidatus Geothermincolales</taxon>
        <taxon>Candidatus Anoxymicrobiaceae</taxon>
        <taxon>Candidatus Anoxymicrobium</taxon>
    </lineage>
</organism>
<dbReference type="Gene3D" id="3.40.50.970">
    <property type="match status" value="1"/>
</dbReference>
<name>A0A2N3G7I9_9ACTN</name>
<dbReference type="AlphaFoldDB" id="A0A2N3G7I9"/>
<evidence type="ECO:0000259" key="3">
    <source>
        <dbReference type="Pfam" id="PF01855"/>
    </source>
</evidence>
<sequence>MGKRTGIEVSLAISESVKLARVDAIAAYPITPQTHIVEELAQMVADGDLDAEFIMVESEHSALSACCGIAAVGARAYTATSSQGLALMHEILFIASGLRLPIAMTVANRALSAPLSIWGDHSDIMAERDCGWVQLFAETGQEAFDLTICSFKIAEDARVLLPIVVNIDGFTLSHVIEPLEIESQEDVDAFLPAFEPSDILDPASPVSIGPVGFPELYTEIRKQHDSALRGAYDVTLEVFNQFEKQFGRAYAPVEEYRSSDAEILINIAGSTAGTARMAVDKMRDEGKKVGVIRPRLWRPYPLSDMRDAVKGAKAVAVVDRALSPGGGPGGPIASELRACLYPLAEKPAVISFIAGLGGRDITVEDFCAIVEETEMSLESGRVDEYKMIGVRE</sequence>
<reference evidence="5 6" key="1">
    <citation type="journal article" date="2017" name="ISME J.">
        <title>Potential for microbial H2 and metal transformations associated with novel bacteria and archaea in deep terrestrial subsurface sediments.</title>
        <authorList>
            <person name="Hernsdorf A.W."/>
            <person name="Amano Y."/>
            <person name="Miyakawa K."/>
            <person name="Ise K."/>
            <person name="Suzuki Y."/>
            <person name="Anantharaman K."/>
            <person name="Probst A."/>
            <person name="Burstein D."/>
            <person name="Thomas B.C."/>
            <person name="Banfield J.F."/>
        </authorList>
    </citation>
    <scope>NUCLEOTIDE SEQUENCE [LARGE SCALE GENOMIC DNA]</scope>
    <source>
        <strain evidence="5">HGW-Actinobacteria-3</strain>
    </source>
</reference>
<dbReference type="CDD" id="cd07034">
    <property type="entry name" value="TPP_PYR_PFOR_IOR-alpha_like"/>
    <property type="match status" value="1"/>
</dbReference>
<feature type="domain" description="Pyruvate:ferredoxin oxidoreductase core" evidence="4">
    <location>
        <begin position="261"/>
        <end position="366"/>
    </location>
</feature>
<dbReference type="InterPro" id="IPR033412">
    <property type="entry name" value="PFOR_II"/>
</dbReference>
<comment type="similarity">
    <text evidence="1">Belongs to the pyruvate:ferredoxin/flavodoxin oxidoreductase family.</text>
</comment>